<dbReference type="SUPFAM" id="SSF57756">
    <property type="entry name" value="Retrovirus zinc finger-like domains"/>
    <property type="match status" value="1"/>
</dbReference>
<feature type="compositionally biased region" description="Basic residues" evidence="1">
    <location>
        <begin position="1"/>
        <end position="20"/>
    </location>
</feature>
<organism evidence="2 3">
    <name type="scientific">Cannabis sativa</name>
    <name type="common">Hemp</name>
    <name type="synonym">Marijuana</name>
    <dbReference type="NCBI Taxonomy" id="3483"/>
    <lineage>
        <taxon>Eukaryota</taxon>
        <taxon>Viridiplantae</taxon>
        <taxon>Streptophyta</taxon>
        <taxon>Embryophyta</taxon>
        <taxon>Tracheophyta</taxon>
        <taxon>Spermatophyta</taxon>
        <taxon>Magnoliopsida</taxon>
        <taxon>eudicotyledons</taxon>
        <taxon>Gunneridae</taxon>
        <taxon>Pentapetalae</taxon>
        <taxon>rosids</taxon>
        <taxon>fabids</taxon>
        <taxon>Rosales</taxon>
        <taxon>Cannabaceae</taxon>
        <taxon>Cannabis</taxon>
    </lineage>
</organism>
<reference evidence="2" key="2">
    <citation type="submission" date="2021-03" db="UniProtKB">
        <authorList>
            <consortium name="EnsemblPlants"/>
        </authorList>
    </citation>
    <scope>IDENTIFICATION</scope>
</reference>
<dbReference type="InterPro" id="IPR036875">
    <property type="entry name" value="Znf_CCHC_sf"/>
</dbReference>
<evidence type="ECO:0000256" key="1">
    <source>
        <dbReference type="SAM" id="MobiDB-lite"/>
    </source>
</evidence>
<dbReference type="PANTHER" id="PTHR31286">
    <property type="entry name" value="GLYCINE-RICH CELL WALL STRUCTURAL PROTEIN 1.8-LIKE"/>
    <property type="match status" value="1"/>
</dbReference>
<dbReference type="AlphaFoldDB" id="A0A803NJX8"/>
<dbReference type="EMBL" id="UZAU01000059">
    <property type="status" value="NOT_ANNOTATED_CDS"/>
    <property type="molecule type" value="Genomic_DNA"/>
</dbReference>
<dbReference type="PANTHER" id="PTHR31286:SF165">
    <property type="entry name" value="DUF4283 DOMAIN-CONTAINING PROTEIN"/>
    <property type="match status" value="1"/>
</dbReference>
<accession>A0A803NJX8</accession>
<dbReference type="Gramene" id="evm.model.01.2146">
    <property type="protein sequence ID" value="cds.evm.model.01.2146"/>
    <property type="gene ID" value="evm.TU.01.2146"/>
</dbReference>
<evidence type="ECO:0000313" key="3">
    <source>
        <dbReference type="Proteomes" id="UP000596661"/>
    </source>
</evidence>
<reference evidence="2" key="1">
    <citation type="submission" date="2018-11" db="EMBL/GenBank/DDBJ databases">
        <authorList>
            <person name="Grassa J C."/>
        </authorList>
    </citation>
    <scope>NUCLEOTIDE SEQUENCE [LARGE SCALE GENOMIC DNA]</scope>
</reference>
<feature type="region of interest" description="Disordered" evidence="1">
    <location>
        <begin position="1"/>
        <end position="24"/>
    </location>
</feature>
<dbReference type="OMA" id="CAKAPHE"/>
<dbReference type="Proteomes" id="UP000596661">
    <property type="component" value="Chromosome 1"/>
</dbReference>
<dbReference type="GO" id="GO:0008270">
    <property type="term" value="F:zinc ion binding"/>
    <property type="evidence" value="ECO:0007669"/>
    <property type="project" value="InterPro"/>
</dbReference>
<evidence type="ECO:0000313" key="2">
    <source>
        <dbReference type="EnsemblPlants" id="cds.evm.model.01.2146"/>
    </source>
</evidence>
<sequence length="332" mass="37899">MAKTRSKGQGKHATLIKKKKGPDSRANVKKIKTLDAILGVEPVEPLIKQQEDIRKDFGLLLGSNCAGCNSVQGNNTIPTDLRYGSIKKNLEKSFANENLKTKVKITDDDINEEVEFWKPSIVCYVLGANPPLQVLEGFARRMWRDEVERVGMLLLVVMKPWDPEVNFKREDIRMVPIWVHLDDLELKYRGERSLIKIIGQIGKPIKVDEATKRRDKLSFPRVLIEVSLQQEYPELIEFEDEKGCNTTVAVTYEWKPLVCSHCSGMGHLAVNCRKKVKRKQEWIVKAPKKQDKEEVKVDAEGFQLVTRGWKPKETEKEAAAGTSNSFQILQEM</sequence>
<feature type="compositionally biased region" description="Polar residues" evidence="1">
    <location>
        <begin position="321"/>
        <end position="332"/>
    </location>
</feature>
<feature type="region of interest" description="Disordered" evidence="1">
    <location>
        <begin position="313"/>
        <end position="332"/>
    </location>
</feature>
<evidence type="ECO:0008006" key="4">
    <source>
        <dbReference type="Google" id="ProtNLM"/>
    </source>
</evidence>
<protein>
    <recommendedName>
        <fullName evidence="4">DUF4283 domain-containing protein</fullName>
    </recommendedName>
</protein>
<dbReference type="InterPro" id="IPR040256">
    <property type="entry name" value="At4g02000-like"/>
</dbReference>
<dbReference type="GO" id="GO:0003676">
    <property type="term" value="F:nucleic acid binding"/>
    <property type="evidence" value="ECO:0007669"/>
    <property type="project" value="InterPro"/>
</dbReference>
<dbReference type="EnsemblPlants" id="evm.model.01.2146">
    <property type="protein sequence ID" value="cds.evm.model.01.2146"/>
    <property type="gene ID" value="evm.TU.01.2146"/>
</dbReference>
<proteinExistence type="predicted"/>
<keyword evidence="3" id="KW-1185">Reference proteome</keyword>
<name>A0A803NJX8_CANSA</name>